<dbReference type="InterPro" id="IPR011726">
    <property type="entry name" value="KdpF"/>
</dbReference>
<evidence type="ECO:0000313" key="2">
    <source>
        <dbReference type="Proteomes" id="UP000595254"/>
    </source>
</evidence>
<keyword evidence="2" id="KW-1185">Reference proteome</keyword>
<dbReference type="EMBL" id="CP068053">
    <property type="protein sequence ID" value="QQT00208.1"/>
    <property type="molecule type" value="Genomic_DNA"/>
</dbReference>
<dbReference type="Proteomes" id="UP000595254">
    <property type="component" value="Chromosome"/>
</dbReference>
<dbReference type="Pfam" id="PF09604">
    <property type="entry name" value="Potass_KdpF"/>
    <property type="match status" value="1"/>
</dbReference>
<protein>
    <submittedName>
        <fullName evidence="1">Potassium-transporting ATPase subunit F</fullName>
    </submittedName>
</protein>
<evidence type="ECO:0000313" key="1">
    <source>
        <dbReference type="EMBL" id="QQT00208.1"/>
    </source>
</evidence>
<reference evidence="1 2" key="1">
    <citation type="submission" date="2021-01" db="EMBL/GenBank/DDBJ databases">
        <title>FDA dAtabase for Regulatory Grade micrObial Sequences (FDA-ARGOS): Supporting development and validation of Infectious Disease Dx tests.</title>
        <authorList>
            <person name="Nelson B."/>
            <person name="Plummer A."/>
            <person name="Tallon L."/>
            <person name="Sadzewicz L."/>
            <person name="Zhao X."/>
            <person name="Boylan J."/>
            <person name="Ott S."/>
            <person name="Bowen H."/>
            <person name="Vavikolanu K."/>
            <person name="Mehta A."/>
            <person name="Aluvathingal J."/>
            <person name="Nadendla S."/>
            <person name="Myers T."/>
            <person name="Yan Y."/>
            <person name="Sichtig H."/>
        </authorList>
    </citation>
    <scope>NUCLEOTIDE SEQUENCE [LARGE SCALE GENOMIC DNA]</scope>
    <source>
        <strain evidence="1 2">FDAARGOS_1161</strain>
    </source>
</reference>
<organism evidence="1 2">
    <name type="scientific">Peribacillus psychrosaccharolyticus</name>
    <name type="common">Bacillus psychrosaccharolyticus</name>
    <dbReference type="NCBI Taxonomy" id="1407"/>
    <lineage>
        <taxon>Bacteria</taxon>
        <taxon>Bacillati</taxon>
        <taxon>Bacillota</taxon>
        <taxon>Bacilli</taxon>
        <taxon>Bacillales</taxon>
        <taxon>Bacillaceae</taxon>
        <taxon>Peribacillus</taxon>
    </lineage>
</organism>
<dbReference type="GO" id="GO:0005886">
    <property type="term" value="C:plasma membrane"/>
    <property type="evidence" value="ECO:0007669"/>
    <property type="project" value="InterPro"/>
</dbReference>
<accession>A0A974S0B9</accession>
<dbReference type="AlphaFoldDB" id="A0A974S0B9"/>
<sequence>MKKRESRKMVLLVIVGVVMLYLVHALLNPEKY</sequence>
<name>A0A974S0B9_PERPY</name>
<dbReference type="GO" id="GO:0008556">
    <property type="term" value="F:P-type potassium transmembrane transporter activity"/>
    <property type="evidence" value="ECO:0007669"/>
    <property type="project" value="InterPro"/>
</dbReference>
<gene>
    <name evidence="1" type="ORF">I6J18_21955</name>
</gene>
<dbReference type="KEGG" id="ppsr:I6J18_21955"/>
<proteinExistence type="predicted"/>